<gene>
    <name evidence="2" type="ORF">DM02DRAFT_539314</name>
</gene>
<dbReference type="PANTHER" id="PTHR33365:SF14">
    <property type="entry name" value="TAT PATHWAY SIGNAL SEQUENCE"/>
    <property type="match status" value="1"/>
</dbReference>
<sequence length="207" mass="23883">APILDEINFSFREVTTNGSLNNDPWSVYRAEPSQEVDIAWEKIARVHYFPITEETFLRLGKDPKHAVRVPTSWGLFVAQNDGQHLLHCLNVLRKFSHWEHYYVSSNGTWHLSLLDIAHRSHCLSMLLQHLTCQPSLNTITHVWTDAYHDLFPDFNIQRKCIDHSQILEWQTNVALPDGPFPYPKGDDARISHASPELKLILGPKGRE</sequence>
<evidence type="ECO:0000256" key="1">
    <source>
        <dbReference type="ARBA" id="ARBA00035112"/>
    </source>
</evidence>
<name>A0A2V1D8Y4_9PLEO</name>
<dbReference type="AlphaFoldDB" id="A0A2V1D8Y4"/>
<dbReference type="PANTHER" id="PTHR33365">
    <property type="entry name" value="YALI0B05434P"/>
    <property type="match status" value="1"/>
</dbReference>
<comment type="similarity">
    <text evidence="1">Belongs to the ustYa family.</text>
</comment>
<accession>A0A2V1D8Y4</accession>
<dbReference type="GO" id="GO:0043386">
    <property type="term" value="P:mycotoxin biosynthetic process"/>
    <property type="evidence" value="ECO:0007669"/>
    <property type="project" value="InterPro"/>
</dbReference>
<evidence type="ECO:0000313" key="3">
    <source>
        <dbReference type="Proteomes" id="UP000244855"/>
    </source>
</evidence>
<proteinExistence type="inferred from homology"/>
<dbReference type="EMBL" id="KZ805531">
    <property type="protein sequence ID" value="PVH94518.1"/>
    <property type="molecule type" value="Genomic_DNA"/>
</dbReference>
<organism evidence="2 3">
    <name type="scientific">Periconia macrospinosa</name>
    <dbReference type="NCBI Taxonomy" id="97972"/>
    <lineage>
        <taxon>Eukaryota</taxon>
        <taxon>Fungi</taxon>
        <taxon>Dikarya</taxon>
        <taxon>Ascomycota</taxon>
        <taxon>Pezizomycotina</taxon>
        <taxon>Dothideomycetes</taxon>
        <taxon>Pleosporomycetidae</taxon>
        <taxon>Pleosporales</taxon>
        <taxon>Massarineae</taxon>
        <taxon>Periconiaceae</taxon>
        <taxon>Periconia</taxon>
    </lineage>
</organism>
<reference evidence="2 3" key="1">
    <citation type="journal article" date="2018" name="Sci. Rep.">
        <title>Comparative genomics provides insights into the lifestyle and reveals functional heterogeneity of dark septate endophytic fungi.</title>
        <authorList>
            <person name="Knapp D.G."/>
            <person name="Nemeth J.B."/>
            <person name="Barry K."/>
            <person name="Hainaut M."/>
            <person name="Henrissat B."/>
            <person name="Johnson J."/>
            <person name="Kuo A."/>
            <person name="Lim J.H.P."/>
            <person name="Lipzen A."/>
            <person name="Nolan M."/>
            <person name="Ohm R.A."/>
            <person name="Tamas L."/>
            <person name="Grigoriev I.V."/>
            <person name="Spatafora J.W."/>
            <person name="Nagy L.G."/>
            <person name="Kovacs G.M."/>
        </authorList>
    </citation>
    <scope>NUCLEOTIDE SEQUENCE [LARGE SCALE GENOMIC DNA]</scope>
    <source>
        <strain evidence="2 3">DSE2036</strain>
    </source>
</reference>
<keyword evidence="3" id="KW-1185">Reference proteome</keyword>
<dbReference type="OrthoDB" id="3687641at2759"/>
<dbReference type="InterPro" id="IPR021765">
    <property type="entry name" value="UstYa-like"/>
</dbReference>
<dbReference type="STRING" id="97972.A0A2V1D8Y4"/>
<evidence type="ECO:0000313" key="2">
    <source>
        <dbReference type="EMBL" id="PVH94518.1"/>
    </source>
</evidence>
<dbReference type="Pfam" id="PF11807">
    <property type="entry name" value="UstYa"/>
    <property type="match status" value="1"/>
</dbReference>
<protein>
    <submittedName>
        <fullName evidence="2">Uncharacterized protein</fullName>
    </submittedName>
</protein>
<feature type="non-terminal residue" evidence="2">
    <location>
        <position position="1"/>
    </location>
</feature>
<dbReference type="Proteomes" id="UP000244855">
    <property type="component" value="Unassembled WGS sequence"/>
</dbReference>